<evidence type="ECO:0008006" key="4">
    <source>
        <dbReference type="Google" id="ProtNLM"/>
    </source>
</evidence>
<dbReference type="EMBL" id="CP001854">
    <property type="protein sequence ID" value="ADB48988.1"/>
    <property type="molecule type" value="Genomic_DNA"/>
</dbReference>
<dbReference type="Proteomes" id="UP000008229">
    <property type="component" value="Chromosome"/>
</dbReference>
<dbReference type="RefSeq" id="WP_012932041.1">
    <property type="nucleotide sequence ID" value="NC_013739.1"/>
</dbReference>
<evidence type="ECO:0000313" key="2">
    <source>
        <dbReference type="EMBL" id="ADB48988.1"/>
    </source>
</evidence>
<keyword evidence="3" id="KW-1185">Reference proteome</keyword>
<keyword evidence="1" id="KW-0732">Signal</keyword>
<protein>
    <recommendedName>
        <fullName evidence="4">Secreted protein</fullName>
    </recommendedName>
</protein>
<dbReference type="AlphaFoldDB" id="D3F8B8"/>
<evidence type="ECO:0000313" key="3">
    <source>
        <dbReference type="Proteomes" id="UP000008229"/>
    </source>
</evidence>
<sequence length="178" mass="17851" precursor="true">MASKQTGRGRRTIALLAASATVAACASTVGAGSAAAVTNCDGLTAVTFSPGITFTPAPASLTTGTVLARCISTDRPDITGGTSDGALPSGQRSCLNPLIGGRRTRTYRWNTGETSTIDYVDNASYVAGNIVVEQLGTVVSGPFRGQGTSGTIVLTGNFPACLTTGLTSVSGPHVLAIL</sequence>
<organism evidence="2 3">
    <name type="scientific">Conexibacter woesei (strain DSM 14684 / CCUG 47730 / CIP 108061 / JCM 11494 / NBRC 100937 / ID131577)</name>
    <dbReference type="NCBI Taxonomy" id="469383"/>
    <lineage>
        <taxon>Bacteria</taxon>
        <taxon>Bacillati</taxon>
        <taxon>Actinomycetota</taxon>
        <taxon>Thermoleophilia</taxon>
        <taxon>Solirubrobacterales</taxon>
        <taxon>Conexibacteraceae</taxon>
        <taxon>Conexibacter</taxon>
    </lineage>
</organism>
<accession>D3F8B8</accession>
<name>D3F8B8_CONWI</name>
<proteinExistence type="predicted"/>
<feature type="signal peptide" evidence="1">
    <location>
        <begin position="1"/>
        <end position="26"/>
    </location>
</feature>
<feature type="chain" id="PRO_5003043073" description="Secreted protein" evidence="1">
    <location>
        <begin position="27"/>
        <end position="178"/>
    </location>
</feature>
<gene>
    <name evidence="2" type="ordered locus">Cwoe_0553</name>
</gene>
<dbReference type="PROSITE" id="PS51257">
    <property type="entry name" value="PROKAR_LIPOPROTEIN"/>
    <property type="match status" value="1"/>
</dbReference>
<reference evidence="2 3" key="1">
    <citation type="journal article" date="2010" name="Stand. Genomic Sci.">
        <title>Complete genome sequence of Conexibacter woesei type strain (ID131577).</title>
        <authorList>
            <person name="Pukall R."/>
            <person name="Lapidus A."/>
            <person name="Glavina Del Rio T."/>
            <person name="Copeland A."/>
            <person name="Tice H."/>
            <person name="Cheng J.-F."/>
            <person name="Lucas S."/>
            <person name="Chen F."/>
            <person name="Nolan M."/>
            <person name="Bruce D."/>
            <person name="Goodwin L."/>
            <person name="Pitluck S."/>
            <person name="Mavromatis K."/>
            <person name="Ivanova N."/>
            <person name="Ovchinnikova G."/>
            <person name="Pati A."/>
            <person name="Chen A."/>
            <person name="Palaniappan K."/>
            <person name="Land M."/>
            <person name="Hauser L."/>
            <person name="Chang Y.-J."/>
            <person name="Jeffries C.D."/>
            <person name="Chain P."/>
            <person name="Meincke L."/>
            <person name="Sims D."/>
            <person name="Brettin T."/>
            <person name="Detter J.C."/>
            <person name="Rohde M."/>
            <person name="Goeker M."/>
            <person name="Bristow J."/>
            <person name="Eisen J.A."/>
            <person name="Markowitz V."/>
            <person name="Kyrpides N.C."/>
            <person name="Klenk H.-P."/>
            <person name="Hugenholtz P."/>
        </authorList>
    </citation>
    <scope>NUCLEOTIDE SEQUENCE [LARGE SCALE GENOMIC DNA]</scope>
    <source>
        <strain evidence="3">DSM 14684 / CIP 108061 / JCM 11494 / NBRC 100937 / ID131577</strain>
    </source>
</reference>
<evidence type="ECO:0000256" key="1">
    <source>
        <dbReference type="SAM" id="SignalP"/>
    </source>
</evidence>
<dbReference type="OrthoDB" id="3690812at2"/>
<dbReference type="KEGG" id="cwo:Cwoe_0553"/>
<reference evidence="3" key="2">
    <citation type="submission" date="2010-01" db="EMBL/GenBank/DDBJ databases">
        <title>The complete genome of Conexibacter woesei DSM 14684.</title>
        <authorList>
            <consortium name="US DOE Joint Genome Institute (JGI-PGF)"/>
            <person name="Lucas S."/>
            <person name="Copeland A."/>
            <person name="Lapidus A."/>
            <person name="Glavina del Rio T."/>
            <person name="Dalin E."/>
            <person name="Tice H."/>
            <person name="Bruce D."/>
            <person name="Goodwin L."/>
            <person name="Pitluck S."/>
            <person name="Kyrpides N."/>
            <person name="Mavromatis K."/>
            <person name="Ivanova N."/>
            <person name="Mikhailova N."/>
            <person name="Chertkov O."/>
            <person name="Brettin T."/>
            <person name="Detter J.C."/>
            <person name="Han C."/>
            <person name="Larimer F."/>
            <person name="Land M."/>
            <person name="Hauser L."/>
            <person name="Markowitz V."/>
            <person name="Cheng J.-F."/>
            <person name="Hugenholtz P."/>
            <person name="Woyke T."/>
            <person name="Wu D."/>
            <person name="Pukall R."/>
            <person name="Steenblock K."/>
            <person name="Schneider S."/>
            <person name="Klenk H.-P."/>
            <person name="Eisen J.A."/>
        </authorList>
    </citation>
    <scope>NUCLEOTIDE SEQUENCE [LARGE SCALE GENOMIC DNA]</scope>
    <source>
        <strain evidence="3">DSM 14684 / CIP 108061 / JCM 11494 / NBRC 100937 / ID131577</strain>
    </source>
</reference>
<dbReference type="HOGENOM" id="CLU_118548_0_0_11"/>